<reference evidence="2" key="1">
    <citation type="submission" date="2015-04" db="UniProtKB">
        <authorList>
            <consortium name="EnsemblPlants"/>
        </authorList>
    </citation>
    <scope>IDENTIFICATION</scope>
</reference>
<dbReference type="Proteomes" id="UP000026962">
    <property type="component" value="Chromosome 11"/>
</dbReference>
<keyword evidence="3" id="KW-1185">Reference proteome</keyword>
<accession>A0A0E0MED1</accession>
<dbReference type="HOGENOM" id="CLU_1848346_0_0_1"/>
<protein>
    <submittedName>
        <fullName evidence="2">Uncharacterized protein</fullName>
    </submittedName>
</protein>
<sequence>MDEHRYSHHSQQDLPDQHDLAASAAAPAISDAPWRGGIMMTFSGGRQMVISRQREAPLGSASAIPEMVDGTDGVDDAARVDGAPADVLLEWLDDEREENSKADEGEQTSVVSRRGGCNQQGDIVQHLDDITSPGKDVAR</sequence>
<dbReference type="EnsemblPlants" id="OPUNC11G08220.1">
    <property type="protein sequence ID" value="OPUNC11G08220.1"/>
    <property type="gene ID" value="OPUNC11G08220"/>
</dbReference>
<dbReference type="Gramene" id="OPUNC11G08220.1">
    <property type="protein sequence ID" value="OPUNC11G08220.1"/>
    <property type="gene ID" value="OPUNC11G08220"/>
</dbReference>
<feature type="region of interest" description="Disordered" evidence="1">
    <location>
        <begin position="93"/>
        <end position="139"/>
    </location>
</feature>
<name>A0A0E0MED1_ORYPU</name>
<proteinExistence type="predicted"/>
<reference evidence="2" key="2">
    <citation type="submission" date="2018-05" db="EMBL/GenBank/DDBJ databases">
        <title>OpunRS2 (Oryza punctata Reference Sequence Version 2).</title>
        <authorList>
            <person name="Zhang J."/>
            <person name="Kudrna D."/>
            <person name="Lee S."/>
            <person name="Talag J."/>
            <person name="Welchert J."/>
            <person name="Wing R.A."/>
        </authorList>
    </citation>
    <scope>NUCLEOTIDE SEQUENCE [LARGE SCALE GENOMIC DNA]</scope>
</reference>
<evidence type="ECO:0000313" key="2">
    <source>
        <dbReference type="EnsemblPlants" id="OPUNC11G08220.1"/>
    </source>
</evidence>
<dbReference type="AlphaFoldDB" id="A0A0E0MED1"/>
<feature type="compositionally biased region" description="Polar residues" evidence="1">
    <location>
        <begin position="107"/>
        <end position="122"/>
    </location>
</feature>
<feature type="compositionally biased region" description="Low complexity" evidence="1">
    <location>
        <begin position="21"/>
        <end position="33"/>
    </location>
</feature>
<evidence type="ECO:0000256" key="1">
    <source>
        <dbReference type="SAM" id="MobiDB-lite"/>
    </source>
</evidence>
<organism evidence="2">
    <name type="scientific">Oryza punctata</name>
    <name type="common">Red rice</name>
    <dbReference type="NCBI Taxonomy" id="4537"/>
    <lineage>
        <taxon>Eukaryota</taxon>
        <taxon>Viridiplantae</taxon>
        <taxon>Streptophyta</taxon>
        <taxon>Embryophyta</taxon>
        <taxon>Tracheophyta</taxon>
        <taxon>Spermatophyta</taxon>
        <taxon>Magnoliopsida</taxon>
        <taxon>Liliopsida</taxon>
        <taxon>Poales</taxon>
        <taxon>Poaceae</taxon>
        <taxon>BOP clade</taxon>
        <taxon>Oryzoideae</taxon>
        <taxon>Oryzeae</taxon>
        <taxon>Oryzinae</taxon>
        <taxon>Oryza</taxon>
    </lineage>
</organism>
<feature type="region of interest" description="Disordered" evidence="1">
    <location>
        <begin position="1"/>
        <end position="36"/>
    </location>
</feature>
<evidence type="ECO:0000313" key="3">
    <source>
        <dbReference type="Proteomes" id="UP000026962"/>
    </source>
</evidence>